<comment type="caution">
    <text evidence="2">The sequence shown here is derived from an EMBL/GenBank/DDBJ whole genome shotgun (WGS) entry which is preliminary data.</text>
</comment>
<organism evidence="2 3">
    <name type="scientific">Petrolisthes cinctipes</name>
    <name type="common">Flat porcelain crab</name>
    <dbReference type="NCBI Taxonomy" id="88211"/>
    <lineage>
        <taxon>Eukaryota</taxon>
        <taxon>Metazoa</taxon>
        <taxon>Ecdysozoa</taxon>
        <taxon>Arthropoda</taxon>
        <taxon>Crustacea</taxon>
        <taxon>Multicrustacea</taxon>
        <taxon>Malacostraca</taxon>
        <taxon>Eumalacostraca</taxon>
        <taxon>Eucarida</taxon>
        <taxon>Decapoda</taxon>
        <taxon>Pleocyemata</taxon>
        <taxon>Anomura</taxon>
        <taxon>Galatheoidea</taxon>
        <taxon>Porcellanidae</taxon>
        <taxon>Petrolisthes</taxon>
    </lineage>
</organism>
<evidence type="ECO:0000313" key="2">
    <source>
        <dbReference type="EMBL" id="KAK3882933.1"/>
    </source>
</evidence>
<dbReference type="EMBL" id="JAWQEG010001047">
    <property type="protein sequence ID" value="KAK3882933.1"/>
    <property type="molecule type" value="Genomic_DNA"/>
</dbReference>
<protein>
    <submittedName>
        <fullName evidence="2">Uncharacterized protein</fullName>
    </submittedName>
</protein>
<dbReference type="Proteomes" id="UP001286313">
    <property type="component" value="Unassembled WGS sequence"/>
</dbReference>
<feature type="compositionally biased region" description="Basic and acidic residues" evidence="1">
    <location>
        <begin position="88"/>
        <end position="105"/>
    </location>
</feature>
<name>A0AAE1G446_PETCI</name>
<reference evidence="2" key="1">
    <citation type="submission" date="2023-10" db="EMBL/GenBank/DDBJ databases">
        <title>Genome assemblies of two species of porcelain crab, Petrolisthes cinctipes and Petrolisthes manimaculis (Anomura: Porcellanidae).</title>
        <authorList>
            <person name="Angst P."/>
        </authorList>
    </citation>
    <scope>NUCLEOTIDE SEQUENCE</scope>
    <source>
        <strain evidence="2">PB745_01</strain>
        <tissue evidence="2">Gill</tissue>
    </source>
</reference>
<dbReference type="AlphaFoldDB" id="A0AAE1G446"/>
<feature type="compositionally biased region" description="Basic residues" evidence="1">
    <location>
        <begin position="112"/>
        <end position="127"/>
    </location>
</feature>
<sequence>MDEFEEIGDVGERRQWENTNFAGCRPHSFGGGRREIKRSKRMMIVEVVEEECRIVRGRGRDHREVGLGEEKITLHQERGRQIMQGIEARARTKDITPIREGERRRGGGTGRVRQKIQSRKKGKRKAIHKEEAKTKNERKWDTRVREKEEEEHRESGGGGGGGGGGDDDGSGDV</sequence>
<gene>
    <name evidence="2" type="ORF">Pcinc_012724</name>
</gene>
<evidence type="ECO:0000256" key="1">
    <source>
        <dbReference type="SAM" id="MobiDB-lite"/>
    </source>
</evidence>
<accession>A0AAE1G446</accession>
<feature type="region of interest" description="Disordered" evidence="1">
    <location>
        <begin position="85"/>
        <end position="173"/>
    </location>
</feature>
<keyword evidence="3" id="KW-1185">Reference proteome</keyword>
<feature type="compositionally biased region" description="Basic and acidic residues" evidence="1">
    <location>
        <begin position="128"/>
        <end position="155"/>
    </location>
</feature>
<evidence type="ECO:0000313" key="3">
    <source>
        <dbReference type="Proteomes" id="UP001286313"/>
    </source>
</evidence>
<proteinExistence type="predicted"/>